<comment type="caution">
    <text evidence="2">The sequence shown here is derived from an EMBL/GenBank/DDBJ whole genome shotgun (WGS) entry which is preliminary data.</text>
</comment>
<name>A0A9D1KTM9_9FLAO</name>
<dbReference type="Gene3D" id="3.20.20.190">
    <property type="entry name" value="Phosphatidylinositol (PI) phosphodiesterase"/>
    <property type="match status" value="1"/>
</dbReference>
<dbReference type="EMBL" id="DVLY01000111">
    <property type="protein sequence ID" value="HIT98118.1"/>
    <property type="molecule type" value="Genomic_DNA"/>
</dbReference>
<accession>A0A9D1KTM9</accession>
<dbReference type="PROSITE" id="PS51704">
    <property type="entry name" value="GP_PDE"/>
    <property type="match status" value="1"/>
</dbReference>
<dbReference type="GO" id="GO:0006629">
    <property type="term" value="P:lipid metabolic process"/>
    <property type="evidence" value="ECO:0007669"/>
    <property type="project" value="InterPro"/>
</dbReference>
<reference evidence="2" key="2">
    <citation type="journal article" date="2021" name="PeerJ">
        <title>Extensive microbial diversity within the chicken gut microbiome revealed by metagenomics and culture.</title>
        <authorList>
            <person name="Gilroy R."/>
            <person name="Ravi A."/>
            <person name="Getino M."/>
            <person name="Pursley I."/>
            <person name="Horton D.L."/>
            <person name="Alikhan N.F."/>
            <person name="Baker D."/>
            <person name="Gharbi K."/>
            <person name="Hall N."/>
            <person name="Watson M."/>
            <person name="Adriaenssens E.M."/>
            <person name="Foster-Nyarko E."/>
            <person name="Jarju S."/>
            <person name="Secka A."/>
            <person name="Antonio M."/>
            <person name="Oren A."/>
            <person name="Chaudhuri R.R."/>
            <person name="La Ragione R."/>
            <person name="Hildebrand F."/>
            <person name="Pallen M.J."/>
        </authorList>
    </citation>
    <scope>NUCLEOTIDE SEQUENCE</scope>
    <source>
        <strain evidence="2">1383</strain>
    </source>
</reference>
<proteinExistence type="predicted"/>
<evidence type="ECO:0000313" key="3">
    <source>
        <dbReference type="Proteomes" id="UP000824161"/>
    </source>
</evidence>
<sequence>MAFLVATAALSAQTQVIAHRGYWRAPGAAQNSIVSLQRADQIKCFGSECDVLQTRDGVLVVHHDAHIGPDKILIEEADYDQIKDIALSNGETVPTLQQYLKELKKCKNTLLVLEIKEHSTDQKMLRATRDIVKMVNRMGLKKKVYYISFMPTICDELVRIAPKSQVAYLSNQMTPRQVKERGYTGVDFHYSQFQKNPLWVRECHELGLNVNVWTVNTEELMNQMLDLGVDFITTDYPEVLQKVIFERKLHGIF</sequence>
<dbReference type="PANTHER" id="PTHR46211">
    <property type="entry name" value="GLYCEROPHOSPHORYL DIESTER PHOSPHODIESTERASE"/>
    <property type="match status" value="1"/>
</dbReference>
<dbReference type="AlphaFoldDB" id="A0A9D1KTM9"/>
<protein>
    <submittedName>
        <fullName evidence="2">Glycerophosphodiester phosphodiesterase</fullName>
    </submittedName>
</protein>
<dbReference type="InterPro" id="IPR017946">
    <property type="entry name" value="PLC-like_Pdiesterase_TIM-brl"/>
</dbReference>
<feature type="domain" description="GP-PDE" evidence="1">
    <location>
        <begin position="14"/>
        <end position="244"/>
    </location>
</feature>
<dbReference type="InterPro" id="IPR030395">
    <property type="entry name" value="GP_PDE_dom"/>
</dbReference>
<organism evidence="2 3">
    <name type="scientific">Candidatus Merdimorpha stercoravium</name>
    <dbReference type="NCBI Taxonomy" id="2840863"/>
    <lineage>
        <taxon>Bacteria</taxon>
        <taxon>Pseudomonadati</taxon>
        <taxon>Bacteroidota</taxon>
        <taxon>Flavobacteriia</taxon>
        <taxon>Flavobacteriales</taxon>
        <taxon>Candidatus Merdimorpha</taxon>
    </lineage>
</organism>
<dbReference type="Pfam" id="PF03009">
    <property type="entry name" value="GDPD"/>
    <property type="match status" value="1"/>
</dbReference>
<dbReference type="PANTHER" id="PTHR46211:SF1">
    <property type="entry name" value="GLYCEROPHOSPHODIESTER PHOSPHODIESTERASE, CYTOPLASMIC"/>
    <property type="match status" value="1"/>
</dbReference>
<evidence type="ECO:0000313" key="2">
    <source>
        <dbReference type="EMBL" id="HIT98118.1"/>
    </source>
</evidence>
<reference evidence="2" key="1">
    <citation type="submission" date="2020-10" db="EMBL/GenBank/DDBJ databases">
        <authorList>
            <person name="Gilroy R."/>
        </authorList>
    </citation>
    <scope>NUCLEOTIDE SEQUENCE</scope>
    <source>
        <strain evidence="2">1383</strain>
    </source>
</reference>
<gene>
    <name evidence="2" type="ORF">IAC44_04685</name>
</gene>
<dbReference type="Proteomes" id="UP000824161">
    <property type="component" value="Unassembled WGS sequence"/>
</dbReference>
<dbReference type="SUPFAM" id="SSF51695">
    <property type="entry name" value="PLC-like phosphodiesterases"/>
    <property type="match status" value="1"/>
</dbReference>
<dbReference type="GO" id="GO:0008081">
    <property type="term" value="F:phosphoric diester hydrolase activity"/>
    <property type="evidence" value="ECO:0007669"/>
    <property type="project" value="InterPro"/>
</dbReference>
<evidence type="ECO:0000259" key="1">
    <source>
        <dbReference type="PROSITE" id="PS51704"/>
    </source>
</evidence>